<gene>
    <name evidence="2" type="ORF">CEUTPL_LOCUS6730</name>
</gene>
<dbReference type="AlphaFoldDB" id="A0A9N9MJP4"/>
<evidence type="ECO:0000313" key="3">
    <source>
        <dbReference type="Proteomes" id="UP001152799"/>
    </source>
</evidence>
<keyword evidence="3" id="KW-1185">Reference proteome</keyword>
<protein>
    <submittedName>
        <fullName evidence="2">Uncharacterized protein</fullName>
    </submittedName>
</protein>
<feature type="region of interest" description="Disordered" evidence="1">
    <location>
        <begin position="1"/>
        <end position="39"/>
    </location>
</feature>
<sequence>MEDQQKTLIRVNKPKTDTKADQPHHSLQEPAAGEPIKNKDVSLSLLEVQTKKKLDQYINLAGPVQVATGSPLTTREPPTKDVRGNNIQHRGIILGTNNTANNHQLKAVPRKSSSISTTKIHITRLDPFTTASDLEDYIKIIFNVNLRVEKLTFRYPDSYSSFRMAVPKPLVKDMLAPENWLEGVGFVSYKEET</sequence>
<name>A0A9N9MJP4_9CUCU</name>
<organism evidence="2 3">
    <name type="scientific">Ceutorhynchus assimilis</name>
    <name type="common">cabbage seed weevil</name>
    <dbReference type="NCBI Taxonomy" id="467358"/>
    <lineage>
        <taxon>Eukaryota</taxon>
        <taxon>Metazoa</taxon>
        <taxon>Ecdysozoa</taxon>
        <taxon>Arthropoda</taxon>
        <taxon>Hexapoda</taxon>
        <taxon>Insecta</taxon>
        <taxon>Pterygota</taxon>
        <taxon>Neoptera</taxon>
        <taxon>Endopterygota</taxon>
        <taxon>Coleoptera</taxon>
        <taxon>Polyphaga</taxon>
        <taxon>Cucujiformia</taxon>
        <taxon>Curculionidae</taxon>
        <taxon>Ceutorhynchinae</taxon>
        <taxon>Ceutorhynchus</taxon>
    </lineage>
</organism>
<feature type="compositionally biased region" description="Basic and acidic residues" evidence="1">
    <location>
        <begin position="14"/>
        <end position="27"/>
    </location>
</feature>
<reference evidence="2" key="1">
    <citation type="submission" date="2022-01" db="EMBL/GenBank/DDBJ databases">
        <authorList>
            <person name="King R."/>
        </authorList>
    </citation>
    <scope>NUCLEOTIDE SEQUENCE</scope>
</reference>
<accession>A0A9N9MJP4</accession>
<dbReference type="OrthoDB" id="6781724at2759"/>
<dbReference type="EMBL" id="OU892279">
    <property type="protein sequence ID" value="CAG9766142.1"/>
    <property type="molecule type" value="Genomic_DNA"/>
</dbReference>
<evidence type="ECO:0000256" key="1">
    <source>
        <dbReference type="SAM" id="MobiDB-lite"/>
    </source>
</evidence>
<dbReference type="Proteomes" id="UP001152799">
    <property type="component" value="Chromosome 3"/>
</dbReference>
<proteinExistence type="predicted"/>
<evidence type="ECO:0000313" key="2">
    <source>
        <dbReference type="EMBL" id="CAG9766142.1"/>
    </source>
</evidence>